<dbReference type="Gene3D" id="3.30.310.50">
    <property type="entry name" value="Alpha-D-phosphohexomutase, C-terminal domain"/>
    <property type="match status" value="1"/>
</dbReference>
<comment type="catalytic activity">
    <reaction evidence="1">
        <text>alpha-D-mannose 1-phosphate = D-mannose 6-phosphate</text>
        <dbReference type="Rhea" id="RHEA:11140"/>
        <dbReference type="ChEBI" id="CHEBI:58409"/>
        <dbReference type="ChEBI" id="CHEBI:58735"/>
        <dbReference type="EC" id="5.4.2.8"/>
    </reaction>
</comment>
<dbReference type="Proteomes" id="UP000012019">
    <property type="component" value="Unassembled WGS sequence"/>
</dbReference>
<evidence type="ECO:0000256" key="1">
    <source>
        <dbReference type="ARBA" id="ARBA00000586"/>
    </source>
</evidence>
<keyword evidence="10" id="KW-1133">Transmembrane helix</keyword>
<evidence type="ECO:0000256" key="8">
    <source>
        <dbReference type="ARBA" id="ARBA00022842"/>
    </source>
</evidence>
<evidence type="ECO:0000256" key="2">
    <source>
        <dbReference type="ARBA" id="ARBA00001946"/>
    </source>
</evidence>
<name>M7NZQ9_9GAMM</name>
<feature type="domain" description="Alpha-D-phosphohexomutase alpha/beta/alpha" evidence="12">
    <location>
        <begin position="336"/>
        <end position="466"/>
    </location>
</feature>
<keyword evidence="16" id="KW-1185">Reference proteome</keyword>
<feature type="domain" description="Alpha-D-phosphohexomutase C-terminal" evidence="11">
    <location>
        <begin position="701"/>
        <end position="774"/>
    </location>
</feature>
<dbReference type="SUPFAM" id="SSF55957">
    <property type="entry name" value="Phosphoglucomutase, C-terminal domain"/>
    <property type="match status" value="1"/>
</dbReference>
<gene>
    <name evidence="15" type="ORF">MPL1_00492</name>
</gene>
<feature type="domain" description="Alpha-D-phosphohexomutase alpha/beta/alpha" evidence="13">
    <location>
        <begin position="480"/>
        <end position="578"/>
    </location>
</feature>
<accession>M7NZQ9</accession>
<dbReference type="EMBL" id="APHR01000002">
    <property type="protein sequence ID" value="EMR14313.1"/>
    <property type="molecule type" value="Genomic_DNA"/>
</dbReference>
<dbReference type="CDD" id="cd03089">
    <property type="entry name" value="PMM_PGM"/>
    <property type="match status" value="1"/>
</dbReference>
<evidence type="ECO:0000256" key="4">
    <source>
        <dbReference type="ARBA" id="ARBA00010231"/>
    </source>
</evidence>
<evidence type="ECO:0000256" key="3">
    <source>
        <dbReference type="ARBA" id="ARBA00004699"/>
    </source>
</evidence>
<keyword evidence="7" id="KW-0479">Metal-binding</keyword>
<evidence type="ECO:0000256" key="6">
    <source>
        <dbReference type="ARBA" id="ARBA00022553"/>
    </source>
</evidence>
<evidence type="ECO:0000259" key="11">
    <source>
        <dbReference type="Pfam" id="PF00408"/>
    </source>
</evidence>
<evidence type="ECO:0000256" key="10">
    <source>
        <dbReference type="SAM" id="Phobius"/>
    </source>
</evidence>
<dbReference type="SUPFAM" id="SSF53738">
    <property type="entry name" value="Phosphoglucomutase, first 3 domains"/>
    <property type="match status" value="3"/>
</dbReference>
<dbReference type="InterPro" id="IPR036900">
    <property type="entry name" value="A-D-PHexomutase_C_sf"/>
</dbReference>
<dbReference type="Pfam" id="PF02878">
    <property type="entry name" value="PGM_PMM_I"/>
    <property type="match status" value="1"/>
</dbReference>
<keyword evidence="10" id="KW-0472">Membrane</keyword>
<dbReference type="PANTHER" id="PTHR43771">
    <property type="entry name" value="PHOSPHOMANNOMUTASE"/>
    <property type="match status" value="1"/>
</dbReference>
<evidence type="ECO:0000313" key="15">
    <source>
        <dbReference type="EMBL" id="EMR14313.1"/>
    </source>
</evidence>
<comment type="pathway">
    <text evidence="3">Nucleotide-sugar biosynthesis; GDP-alpha-D-mannose biosynthesis; alpha-D-mannose 1-phosphate from D-fructose 6-phosphate: step 2/2.</text>
</comment>
<keyword evidence="10" id="KW-0812">Transmembrane</keyword>
<dbReference type="InterPro" id="IPR016055">
    <property type="entry name" value="A-D-PHexomutase_a/b/a-I/II/III"/>
</dbReference>
<dbReference type="STRING" id="1286106.MPL1_00492"/>
<organism evidence="15 16">
    <name type="scientific">Methylophaga lonarensis MPL</name>
    <dbReference type="NCBI Taxonomy" id="1286106"/>
    <lineage>
        <taxon>Bacteria</taxon>
        <taxon>Pseudomonadati</taxon>
        <taxon>Pseudomonadota</taxon>
        <taxon>Gammaproteobacteria</taxon>
        <taxon>Thiotrichales</taxon>
        <taxon>Piscirickettsiaceae</taxon>
        <taxon>Methylophaga</taxon>
    </lineage>
</organism>
<evidence type="ECO:0000256" key="5">
    <source>
        <dbReference type="ARBA" id="ARBA00012730"/>
    </source>
</evidence>
<dbReference type="Pfam" id="PF00408">
    <property type="entry name" value="PGM_PMM_IV"/>
    <property type="match status" value="1"/>
</dbReference>
<keyword evidence="9" id="KW-0413">Isomerase</keyword>
<evidence type="ECO:0000256" key="7">
    <source>
        <dbReference type="ARBA" id="ARBA00022723"/>
    </source>
</evidence>
<dbReference type="EC" id="5.4.2.8" evidence="5"/>
<dbReference type="InterPro" id="IPR005841">
    <property type="entry name" value="Alpha-D-phosphohexomutase_SF"/>
</dbReference>
<dbReference type="InterPro" id="IPR005844">
    <property type="entry name" value="A-D-PHexomutase_a/b/a-I"/>
</dbReference>
<dbReference type="Gene3D" id="3.40.120.10">
    <property type="entry name" value="Alpha-D-Glucose-1,6-Bisphosphate, subunit A, domain 3"/>
    <property type="match status" value="3"/>
</dbReference>
<dbReference type="RefSeq" id="WP_009725166.1">
    <property type="nucleotide sequence ID" value="NZ_APHR01000002.1"/>
</dbReference>
<evidence type="ECO:0000259" key="14">
    <source>
        <dbReference type="Pfam" id="PF02880"/>
    </source>
</evidence>
<dbReference type="GO" id="GO:0004615">
    <property type="term" value="F:phosphomannomutase activity"/>
    <property type="evidence" value="ECO:0007669"/>
    <property type="project" value="UniProtKB-EC"/>
</dbReference>
<feature type="transmembrane region" description="Helical" evidence="10">
    <location>
        <begin position="255"/>
        <end position="277"/>
    </location>
</feature>
<evidence type="ECO:0000259" key="12">
    <source>
        <dbReference type="Pfam" id="PF02878"/>
    </source>
</evidence>
<dbReference type="PATRIC" id="fig|1286106.3.peg.97"/>
<feature type="transmembrane region" description="Helical" evidence="10">
    <location>
        <begin position="21"/>
        <end position="42"/>
    </location>
</feature>
<dbReference type="InterPro" id="IPR005845">
    <property type="entry name" value="A-D-PHexomutase_a/b/a-II"/>
</dbReference>
<dbReference type="InterPro" id="IPR005846">
    <property type="entry name" value="A-D-PHexomutase_a/b/a-III"/>
</dbReference>
<comment type="similarity">
    <text evidence="4">Belongs to the phosphohexose mutase family.</text>
</comment>
<dbReference type="GO" id="GO:0005975">
    <property type="term" value="P:carbohydrate metabolic process"/>
    <property type="evidence" value="ECO:0007669"/>
    <property type="project" value="InterPro"/>
</dbReference>
<sequence length="787" mass="86746">MKPGAERWRRLIPDDLRMIGRPVLGGLLLLIWLFAVGILFFLSHQNQTTDYQDYRKKHQETAERLAASVSSVIGQWERQLEAIAANVTPQMRAESEASESGVLLQDLTAQWPDASALCLVSRIPSQATTEGCIPLSYAALATLYQVEAEGRADYAVMLPGTDNAYLLMAEALPEPPLAIVLAALPVQQLSLMMQQILNEPGFVELQQGSQQRVSVASSGNAQFQSMPAFEQSIPFSHWQVVFYPDEAKPALQISLVQLALALAIASIVWWLIAQLLIQLFPKSRWLSVSARSGKWQTQSVRRPLMVESGYDYARGVAKQNTPQTADQAVPEVSSSIFKAYDIRGIVGDTLNKKVARQIGRAIGSQLVSQNIHEIIVGRDGRNSSESLSKALSEGLMSAGASVIDIGMVPTPVLYFACHTLSSRSGVMVTGSHNPRDYNGFKIMVDAEMLSSDQIKQLYRRIERSDFTLGTASQEQADVVKDYLAKVSSDIFLSRPLKLVVDCGNGVAGMIAPQLFRDLGCEVVELFCEVDGEFPNHHPDPAQPQNMQALAAKVRETNADLGLAFDGDGDRLGVVDGLGEIIWPDRLLMLFAEQMLSRTPGASVIYDVKSTHLLEDIIKSSGGQAVLAPSGYTIIKKRMQETGAILGGEMSGHIFFADRWFGFDDALYSACRLLELLTADDQRRSPAEIFSGQPARFNTPEIHVAMDDIAAADFIERFQERAEFTDAEITTIDGYRVDYSDSWGLVRKSNTVPGLTLRFEASSEEGLEEIKLRFLRQMLQIRPDIHLG</sequence>
<dbReference type="InterPro" id="IPR005843">
    <property type="entry name" value="A-D-PHexomutase_C"/>
</dbReference>
<dbReference type="Pfam" id="PF02880">
    <property type="entry name" value="PGM_PMM_III"/>
    <property type="match status" value="1"/>
</dbReference>
<proteinExistence type="inferred from homology"/>
<keyword evidence="6" id="KW-0597">Phosphoprotein</keyword>
<comment type="caution">
    <text evidence="15">The sequence shown here is derived from an EMBL/GenBank/DDBJ whole genome shotgun (WGS) entry which is preliminary data.</text>
</comment>
<dbReference type="AlphaFoldDB" id="M7NZQ9"/>
<dbReference type="GO" id="GO:0000287">
    <property type="term" value="F:magnesium ion binding"/>
    <property type="evidence" value="ECO:0007669"/>
    <property type="project" value="InterPro"/>
</dbReference>
<protein>
    <recommendedName>
        <fullName evidence="5">phosphomannomutase</fullName>
        <ecNumber evidence="5">5.4.2.8</ecNumber>
    </recommendedName>
</protein>
<dbReference type="Pfam" id="PF02879">
    <property type="entry name" value="PGM_PMM_II"/>
    <property type="match status" value="1"/>
</dbReference>
<keyword evidence="8" id="KW-0460">Magnesium</keyword>
<dbReference type="PRINTS" id="PR00509">
    <property type="entry name" value="PGMPMM"/>
</dbReference>
<dbReference type="PROSITE" id="PS00710">
    <property type="entry name" value="PGM_PMM"/>
    <property type="match status" value="1"/>
</dbReference>
<dbReference type="FunFam" id="3.40.120.10:FF:000021">
    <property type="entry name" value="Phosphomannomutase/phosphoglucomutase"/>
    <property type="match status" value="1"/>
</dbReference>
<dbReference type="InterPro" id="IPR016066">
    <property type="entry name" value="A-D-PHexomutase_CS"/>
</dbReference>
<comment type="cofactor">
    <cofactor evidence="2">
        <name>Mg(2+)</name>
        <dbReference type="ChEBI" id="CHEBI:18420"/>
    </cofactor>
</comment>
<reference evidence="15 16" key="1">
    <citation type="journal article" date="2013" name="Genome Announc.">
        <title>Draft Genome Sequence of Methylophaga lonarensis MPLT, a Haloalkaliphilic (Non-Methane-Utilizing) Methylotroph.</title>
        <authorList>
            <person name="Shetty S.A."/>
            <person name="Marathe N.P."/>
            <person name="Munot H."/>
            <person name="Antony C.P."/>
            <person name="Dhotre D.P."/>
            <person name="Murrell J.C."/>
            <person name="Shouche Y.S."/>
        </authorList>
    </citation>
    <scope>NUCLEOTIDE SEQUENCE [LARGE SCALE GENOMIC DNA]</scope>
    <source>
        <strain evidence="15 16">MPL</strain>
    </source>
</reference>
<feature type="domain" description="Alpha-D-phosphohexomutase alpha/beta/alpha" evidence="14">
    <location>
        <begin position="583"/>
        <end position="692"/>
    </location>
</feature>
<dbReference type="OrthoDB" id="9803322at2"/>
<dbReference type="eggNOG" id="COG1109">
    <property type="taxonomic scope" value="Bacteria"/>
</dbReference>
<evidence type="ECO:0000259" key="13">
    <source>
        <dbReference type="Pfam" id="PF02879"/>
    </source>
</evidence>
<evidence type="ECO:0000256" key="9">
    <source>
        <dbReference type="ARBA" id="ARBA00023235"/>
    </source>
</evidence>
<dbReference type="PANTHER" id="PTHR43771:SF2">
    <property type="entry name" value="PHOSPHOMANNOMUTASE_PHOSPHOGLUCOMUTASE"/>
    <property type="match status" value="1"/>
</dbReference>
<evidence type="ECO:0000313" key="16">
    <source>
        <dbReference type="Proteomes" id="UP000012019"/>
    </source>
</evidence>